<evidence type="ECO:0000256" key="2">
    <source>
        <dbReference type="ARBA" id="ARBA00004496"/>
    </source>
</evidence>
<evidence type="ECO:0000256" key="4">
    <source>
        <dbReference type="ARBA" id="ARBA00022490"/>
    </source>
</evidence>
<keyword evidence="6" id="KW-0653">Protein transport</keyword>
<dbReference type="Pfam" id="PF18829">
    <property type="entry name" value="Importin_rep_6"/>
    <property type="match status" value="1"/>
</dbReference>
<evidence type="ECO:0000256" key="6">
    <source>
        <dbReference type="ARBA" id="ARBA00022927"/>
    </source>
</evidence>
<keyword evidence="11" id="KW-1185">Reference proteome</keyword>
<organism evidence="10 11">
    <name type="scientific">Polyrhizophydium stewartii</name>
    <dbReference type="NCBI Taxonomy" id="2732419"/>
    <lineage>
        <taxon>Eukaryota</taxon>
        <taxon>Fungi</taxon>
        <taxon>Fungi incertae sedis</taxon>
        <taxon>Chytridiomycota</taxon>
        <taxon>Chytridiomycota incertae sedis</taxon>
        <taxon>Chytridiomycetes</taxon>
        <taxon>Rhizophydiales</taxon>
        <taxon>Rhizophydiales incertae sedis</taxon>
        <taxon>Polyrhizophydium</taxon>
    </lineage>
</organism>
<reference evidence="10 11" key="1">
    <citation type="submission" date="2023-09" db="EMBL/GenBank/DDBJ databases">
        <title>Pangenome analysis of Batrachochytrium dendrobatidis and related Chytrids.</title>
        <authorList>
            <person name="Yacoub M.N."/>
            <person name="Stajich J.E."/>
            <person name="James T.Y."/>
        </authorList>
    </citation>
    <scope>NUCLEOTIDE SEQUENCE [LARGE SCALE GENOMIC DNA]</scope>
    <source>
        <strain evidence="10 11">JEL0888</strain>
    </source>
</reference>
<dbReference type="InterPro" id="IPR058584">
    <property type="entry name" value="IMB1_TNPO1-like_TPR"/>
</dbReference>
<dbReference type="SUPFAM" id="SSF48371">
    <property type="entry name" value="ARM repeat"/>
    <property type="match status" value="2"/>
</dbReference>
<dbReference type="InterPro" id="IPR041653">
    <property type="entry name" value="Importin_rep_4"/>
</dbReference>
<dbReference type="InterPro" id="IPR040122">
    <property type="entry name" value="Importin_beta"/>
</dbReference>
<evidence type="ECO:0000259" key="9">
    <source>
        <dbReference type="Pfam" id="PF25780"/>
    </source>
</evidence>
<gene>
    <name evidence="10" type="primary">PSE1</name>
    <name evidence="10" type="ORF">HK105_208647</name>
</gene>
<evidence type="ECO:0000256" key="5">
    <source>
        <dbReference type="ARBA" id="ARBA00022737"/>
    </source>
</evidence>
<evidence type="ECO:0000256" key="3">
    <source>
        <dbReference type="ARBA" id="ARBA00022448"/>
    </source>
</evidence>
<dbReference type="Pfam" id="PF25574">
    <property type="entry name" value="TPR_IMB1"/>
    <property type="match status" value="1"/>
</dbReference>
<sequence length="1096" mass="121886">MSYSDASSQQLFELLAQLLDQLASQDNTVRSAAEEQLNNHWLVHQSPALLAGLAYLSAHHPSVEVRSFAAVLLRRVALRSPEGAKNNATYFIASGEESRTFVQSQLLQSLLNEQQATVRNKVCDTVCELAEELLSHGGPWAELVQAMQHFSKSADAAHRQTAYQIVGGVPSLFVDENPATVLAILGAGIQDQHVDVRLAAVKASSYFLIEADDKARQSMAGLVPQMLNVLPPILSDSTQEEAANEALGYLIDLAESHHELFRSSIPQLLEFMIATMRNADLEDNTRQTCLELLLTLAEVAPRVMRKHPAFCQGVIPLMIDWMCEHEDDDEWYETEDLDDIDQEANETVGEQSMDRIARYMGGKIVLPIAFNIIPVYLSSNEWQRRHAALRCISAIGEGCHTIMNAELDKVVSLVLPHLRDPHPRVRHAACNAIGQMCTDFAPKIQDKFHEAILTSLIPVMDDEKLRVKTYAAAALVNFSENAKKECIAPYLDAIIPKLLGLLNTGKIYSQEQAVTSLATVADSAADQFTKYYQPMMTVLMNILRVPNNKEYRSLRGKALECATLIAMAVGKDVFGPNATEFIEVLQHVQGQVTDSDDPQSSYLLSAWARVCKILGQDFAPYMGIVLPPLFASAQLKPDIAIFEEEDPNDEEGWEMLQMHGQRVGIKTSILEEKCTAVEMLLCYAKELGPLFHQYVEETMRMILPLLTFYFHDGVRFAAAAVIPLLFESWAKANYPREKVTPLWHEVAMKLIETLKGETDLQMVGQIYDTFQETLEAVGPMSLNEAILTAFVKQTLAQLSEFVSRCELRQKLRDDPDYDPEEEEAIQDDEFSDETLTDCIAHAVRAIFKTHHATFLPYFNEMVPTLESFLVSKEAAARRLSLSIFQDLIEFTTVESVQYQPRFLERMLGAILDKDPNVRQTAAYGIGSAAKLGGETYRAVTISALPSLAAVIRDPNARKEENTLATENAVAAVGKICKAHGASGAFDINQVLPAWFDALPIVEDQEEFDDAYTFLLDLIEAGHPALPLSNPAILAKLVDILTQVLAVPGLKDKDALVARMLAVLKRLLSQCDDATRTSLWASLPEDRRKMLTAKSFF</sequence>
<evidence type="ECO:0000256" key="1">
    <source>
        <dbReference type="ARBA" id="ARBA00004123"/>
    </source>
</evidence>
<evidence type="ECO:0000313" key="10">
    <source>
        <dbReference type="EMBL" id="KAL2911866.1"/>
    </source>
</evidence>
<dbReference type="InterPro" id="IPR041389">
    <property type="entry name" value="Importin_rep_6"/>
</dbReference>
<evidence type="ECO:0000313" key="11">
    <source>
        <dbReference type="Proteomes" id="UP001527925"/>
    </source>
</evidence>
<keyword evidence="3" id="KW-0813">Transport</keyword>
<keyword evidence="4" id="KW-0963">Cytoplasm</keyword>
<dbReference type="Gene3D" id="1.25.10.10">
    <property type="entry name" value="Leucine-rich Repeat Variant"/>
    <property type="match status" value="1"/>
</dbReference>
<dbReference type="Proteomes" id="UP001527925">
    <property type="component" value="Unassembled WGS sequence"/>
</dbReference>
<dbReference type="Pfam" id="PF13513">
    <property type="entry name" value="HEAT_EZ"/>
    <property type="match status" value="1"/>
</dbReference>
<comment type="subcellular location">
    <subcellularLocation>
        <location evidence="2">Cytoplasm</location>
    </subcellularLocation>
    <subcellularLocation>
        <location evidence="1">Nucleus</location>
    </subcellularLocation>
</comment>
<dbReference type="PANTHER" id="PTHR10527">
    <property type="entry name" value="IMPORTIN BETA"/>
    <property type="match status" value="1"/>
</dbReference>
<accession>A0ABR4MXC9</accession>
<evidence type="ECO:0000259" key="8">
    <source>
        <dbReference type="Pfam" id="PF25574"/>
    </source>
</evidence>
<name>A0ABR4MXC9_9FUNG</name>
<dbReference type="InterPro" id="IPR011989">
    <property type="entry name" value="ARM-like"/>
</dbReference>
<dbReference type="Pfam" id="PF18808">
    <property type="entry name" value="Importin_rep_4"/>
    <property type="match status" value="1"/>
</dbReference>
<dbReference type="InterPro" id="IPR057672">
    <property type="entry name" value="TPR_IPO4/5"/>
</dbReference>
<dbReference type="Pfam" id="PF25780">
    <property type="entry name" value="TPR_IPO5"/>
    <property type="match status" value="1"/>
</dbReference>
<keyword evidence="7" id="KW-0539">Nucleus</keyword>
<keyword evidence="5" id="KW-0677">Repeat</keyword>
<dbReference type="EMBL" id="JADGIZ020000085">
    <property type="protein sequence ID" value="KAL2911866.1"/>
    <property type="molecule type" value="Genomic_DNA"/>
</dbReference>
<feature type="domain" description="IPO4/5-like TPR repeats" evidence="9">
    <location>
        <begin position="114"/>
        <end position="271"/>
    </location>
</feature>
<evidence type="ECO:0000256" key="7">
    <source>
        <dbReference type="ARBA" id="ARBA00023242"/>
    </source>
</evidence>
<feature type="domain" description="Importin subunit beta-1/Transportin-1-like TPR repeats" evidence="8">
    <location>
        <begin position="476"/>
        <end position="594"/>
    </location>
</feature>
<comment type="caution">
    <text evidence="10">The sequence shown here is derived from an EMBL/GenBank/DDBJ whole genome shotgun (WGS) entry which is preliminary data.</text>
</comment>
<proteinExistence type="predicted"/>
<dbReference type="InterPro" id="IPR016024">
    <property type="entry name" value="ARM-type_fold"/>
</dbReference>
<protein>
    <submittedName>
        <fullName evidence="10">Importin subunit beta-3</fullName>
    </submittedName>
</protein>